<sequence>MAVRILSTFFPDLFKWTVKRIGLDPQAVVDDSCPLPVLQLGDGAKVDWPLLMPVVVSGVIISLFLACDLFSKGRQLMATRHGDFVHYWATSHLCYAVMNASAIFVHCLDDTISDFWVEQMTIVDVTATACSSSSFIFASITYRRRANGGRKGPYLLLRLVHLALFGVFIAIGESQRPFTREFLWIGVTSVSVIFVYTRDVICALSPVLSHTRKWLVLALLSVFTFSSLMLLGVFGHRCGIVSQAAMPLGFFGHNVGMMCLWCYARMLIDYHAEALHGCTHKGAKGG</sequence>
<feature type="transmembrane region" description="Helical" evidence="1">
    <location>
        <begin position="125"/>
        <end position="142"/>
    </location>
</feature>
<dbReference type="InParanoid" id="A0A0G4H6E9"/>
<name>A0A0G4H6E9_VITBC</name>
<keyword evidence="3" id="KW-1185">Reference proteome</keyword>
<gene>
    <name evidence="2" type="ORF">Vbra_6621</name>
</gene>
<evidence type="ECO:0000256" key="1">
    <source>
        <dbReference type="SAM" id="Phobius"/>
    </source>
</evidence>
<feature type="transmembrane region" description="Helical" evidence="1">
    <location>
        <begin position="84"/>
        <end position="105"/>
    </location>
</feature>
<feature type="transmembrane region" description="Helical" evidence="1">
    <location>
        <begin position="50"/>
        <end position="72"/>
    </location>
</feature>
<reference evidence="2 3" key="1">
    <citation type="submission" date="2014-11" db="EMBL/GenBank/DDBJ databases">
        <authorList>
            <person name="Zhu J."/>
            <person name="Qi W."/>
            <person name="Song R."/>
        </authorList>
    </citation>
    <scope>NUCLEOTIDE SEQUENCE [LARGE SCALE GENOMIC DNA]</scope>
</reference>
<feature type="transmembrane region" description="Helical" evidence="1">
    <location>
        <begin position="183"/>
        <end position="202"/>
    </location>
</feature>
<proteinExistence type="predicted"/>
<accession>A0A0G4H6E9</accession>
<organism evidence="2 3">
    <name type="scientific">Vitrella brassicaformis (strain CCMP3155)</name>
    <dbReference type="NCBI Taxonomy" id="1169540"/>
    <lineage>
        <taxon>Eukaryota</taxon>
        <taxon>Sar</taxon>
        <taxon>Alveolata</taxon>
        <taxon>Colpodellida</taxon>
        <taxon>Vitrellaceae</taxon>
        <taxon>Vitrella</taxon>
    </lineage>
</organism>
<keyword evidence="1" id="KW-1133">Transmembrane helix</keyword>
<dbReference type="Proteomes" id="UP000041254">
    <property type="component" value="Unassembled WGS sequence"/>
</dbReference>
<protein>
    <submittedName>
        <fullName evidence="2">Uncharacterized protein</fullName>
    </submittedName>
</protein>
<keyword evidence="1" id="KW-0472">Membrane</keyword>
<feature type="transmembrane region" description="Helical" evidence="1">
    <location>
        <begin position="240"/>
        <end position="263"/>
    </location>
</feature>
<evidence type="ECO:0000313" key="3">
    <source>
        <dbReference type="Proteomes" id="UP000041254"/>
    </source>
</evidence>
<feature type="transmembrane region" description="Helical" evidence="1">
    <location>
        <begin position="154"/>
        <end position="171"/>
    </location>
</feature>
<dbReference type="EMBL" id="CDMY01001028">
    <property type="protein sequence ID" value="CEM39189.1"/>
    <property type="molecule type" value="Genomic_DNA"/>
</dbReference>
<dbReference type="AlphaFoldDB" id="A0A0G4H6E9"/>
<dbReference type="VEuPathDB" id="CryptoDB:Vbra_6621"/>
<feature type="transmembrane region" description="Helical" evidence="1">
    <location>
        <begin position="214"/>
        <end position="234"/>
    </location>
</feature>
<evidence type="ECO:0000313" key="2">
    <source>
        <dbReference type="EMBL" id="CEM39189.1"/>
    </source>
</evidence>
<keyword evidence="1" id="KW-0812">Transmembrane</keyword>